<sequence length="87" mass="9595">MARVTTTGTVTIPTPVHEELGTTAGDEVAFESTPDGYVIRPVSPRTPDGEDPFEIYRGVVEGTMSDRMRRLRGDQEVEHSDETDSDK</sequence>
<feature type="region of interest" description="Disordered" evidence="1">
    <location>
        <begin position="66"/>
        <end position="87"/>
    </location>
</feature>
<dbReference type="Proteomes" id="UP000244727">
    <property type="component" value="Chromosome"/>
</dbReference>
<feature type="region of interest" description="Disordered" evidence="1">
    <location>
        <begin position="1"/>
        <end position="24"/>
    </location>
</feature>
<dbReference type="Pfam" id="PF04014">
    <property type="entry name" value="MazE_antitoxin"/>
    <property type="match status" value="1"/>
</dbReference>
<dbReference type="EMBL" id="CP028858">
    <property type="protein sequence ID" value="AWB28714.1"/>
    <property type="molecule type" value="Genomic_DNA"/>
</dbReference>
<evidence type="ECO:0000259" key="2">
    <source>
        <dbReference type="SMART" id="SM00966"/>
    </source>
</evidence>
<evidence type="ECO:0000313" key="3">
    <source>
        <dbReference type="EMBL" id="AWB28714.1"/>
    </source>
</evidence>
<dbReference type="RefSeq" id="WP_108384262.1">
    <property type="nucleotide sequence ID" value="NZ_CP028858.1"/>
</dbReference>
<gene>
    <name evidence="3" type="ORF">HARCEL1_11055</name>
</gene>
<dbReference type="KEGG" id="harc:HARCEL1_11055"/>
<evidence type="ECO:0000313" key="4">
    <source>
        <dbReference type="Proteomes" id="UP000244727"/>
    </source>
</evidence>
<dbReference type="GeneID" id="36513052"/>
<organism evidence="3 4">
    <name type="scientific">Halococcoides cellulosivorans</name>
    <dbReference type="NCBI Taxonomy" id="1679096"/>
    <lineage>
        <taxon>Archaea</taxon>
        <taxon>Methanobacteriati</taxon>
        <taxon>Methanobacteriota</taxon>
        <taxon>Stenosarchaea group</taxon>
        <taxon>Halobacteria</taxon>
        <taxon>Halobacteriales</taxon>
        <taxon>Haloarculaceae</taxon>
        <taxon>Halococcoides</taxon>
    </lineage>
</organism>
<dbReference type="Gene3D" id="2.10.260.10">
    <property type="match status" value="1"/>
</dbReference>
<dbReference type="InterPro" id="IPR007159">
    <property type="entry name" value="SpoVT-AbrB_dom"/>
</dbReference>
<feature type="region of interest" description="Disordered" evidence="1">
    <location>
        <begin position="34"/>
        <end position="53"/>
    </location>
</feature>
<dbReference type="SMART" id="SM00966">
    <property type="entry name" value="SpoVT_AbrB"/>
    <property type="match status" value="1"/>
</dbReference>
<dbReference type="NCBIfam" id="TIGR01439">
    <property type="entry name" value="lp_hng_hel_AbrB"/>
    <property type="match status" value="1"/>
</dbReference>
<dbReference type="InterPro" id="IPR037914">
    <property type="entry name" value="SpoVT-AbrB_sf"/>
</dbReference>
<protein>
    <submittedName>
        <fullName evidence="3">AbrB family transcriptional regulator</fullName>
    </submittedName>
</protein>
<name>A0A2R4X4J3_9EURY</name>
<reference evidence="3 4" key="1">
    <citation type="submission" date="2018-04" db="EMBL/GenBank/DDBJ databases">
        <title>Halococcoides cellulosivorans gen. nov., sp. nov., an extremely halophilic cellulose-utilizing haloarchaeon from hypersaline lakes.</title>
        <authorList>
            <person name="Sorokin D.Y."/>
            <person name="Toshchakov S.V."/>
            <person name="Samarov N.I."/>
            <person name="Korzhenkov A."/>
            <person name="Kublanov I.V."/>
        </authorList>
    </citation>
    <scope>NUCLEOTIDE SEQUENCE [LARGE SCALE GENOMIC DNA]</scope>
    <source>
        <strain evidence="3 4">HArcel1</strain>
    </source>
</reference>
<dbReference type="SUPFAM" id="SSF89447">
    <property type="entry name" value="AbrB/MazE/MraZ-like"/>
    <property type="match status" value="1"/>
</dbReference>
<feature type="domain" description="SpoVT-AbrB" evidence="2">
    <location>
        <begin position="2"/>
        <end position="47"/>
    </location>
</feature>
<dbReference type="AlphaFoldDB" id="A0A2R4X4J3"/>
<feature type="compositionally biased region" description="Low complexity" evidence="1">
    <location>
        <begin position="1"/>
        <end position="15"/>
    </location>
</feature>
<keyword evidence="4" id="KW-1185">Reference proteome</keyword>
<evidence type="ECO:0000256" key="1">
    <source>
        <dbReference type="SAM" id="MobiDB-lite"/>
    </source>
</evidence>
<proteinExistence type="predicted"/>
<dbReference type="GO" id="GO:0003677">
    <property type="term" value="F:DNA binding"/>
    <property type="evidence" value="ECO:0007669"/>
    <property type="project" value="InterPro"/>
</dbReference>
<accession>A0A2R4X4J3</accession>